<organism evidence="2 3">
    <name type="scientific">Mycolicibacter heraklionensis</name>
    <dbReference type="NCBI Taxonomy" id="512402"/>
    <lineage>
        <taxon>Bacteria</taxon>
        <taxon>Bacillati</taxon>
        <taxon>Actinomycetota</taxon>
        <taxon>Actinomycetes</taxon>
        <taxon>Mycobacteriales</taxon>
        <taxon>Mycobacteriaceae</taxon>
        <taxon>Mycolicibacter</taxon>
    </lineage>
</organism>
<dbReference type="Proteomes" id="UP000825008">
    <property type="component" value="Chromosome"/>
</dbReference>
<gene>
    <name evidence="2" type="ORF">K3U94_10650</name>
</gene>
<evidence type="ECO:0000313" key="3">
    <source>
        <dbReference type="Proteomes" id="UP000825008"/>
    </source>
</evidence>
<name>A0A9X7ZJM1_9MYCO</name>
<dbReference type="KEGG" id="mher:K3U94_10650"/>
<dbReference type="EMBL" id="CP080997">
    <property type="protein sequence ID" value="QZA09633.1"/>
    <property type="molecule type" value="Genomic_DNA"/>
</dbReference>
<feature type="region of interest" description="Disordered" evidence="1">
    <location>
        <begin position="291"/>
        <end position="313"/>
    </location>
</feature>
<dbReference type="AlphaFoldDB" id="A0A9X7ZJM1"/>
<accession>A0A9X7ZJM1</accession>
<proteinExistence type="predicted"/>
<protein>
    <submittedName>
        <fullName evidence="2">Uncharacterized protein</fullName>
    </submittedName>
</protein>
<sequence>MTQTSSALDWLPAELSPVALRLARADELQYELEKLCLEWSSRALGFAQVWNDEGLLDLTVSAIRPVPPAITTLFGEAVNHLRAAIDNVVFHLVEKARGSTLPPAQARKVEMPIRQSADSFAEWSKKIAKHVPELGPGTTLNQRIESAQPFADRTVIMSIPIGLAKMMGGTSHDGVHPLLLLQGYSNEDKHRMIRPVACRSIATRDDLPFIAQDLGWKEINEGDVVASDVEEGTLVGVTARTAVHIQRPERAEWVVPGAELSQIHDFIADILIPTLVAGAPNTETLPRQVDLSDSGETAEQRIRAGKSESAHRRANREIGEPLFADANLPRIIPMPD</sequence>
<dbReference type="RefSeq" id="WP_220696447.1">
    <property type="nucleotide sequence ID" value="NZ_CP080997.1"/>
</dbReference>
<reference evidence="2" key="1">
    <citation type="submission" date="2021-08" db="EMBL/GenBank/DDBJ databases">
        <title>Whole genome sequencing of non-tuberculosis mycobacteria type-strains.</title>
        <authorList>
            <person name="Igarashi Y."/>
            <person name="Osugi A."/>
            <person name="Mitarai S."/>
        </authorList>
    </citation>
    <scope>NUCLEOTIDE SEQUENCE</scope>
    <source>
        <strain evidence="2">JCM 30995</strain>
    </source>
</reference>
<evidence type="ECO:0000256" key="1">
    <source>
        <dbReference type="SAM" id="MobiDB-lite"/>
    </source>
</evidence>
<evidence type="ECO:0000313" key="2">
    <source>
        <dbReference type="EMBL" id="QZA09633.1"/>
    </source>
</evidence>
<feature type="compositionally biased region" description="Basic and acidic residues" evidence="1">
    <location>
        <begin position="298"/>
        <end position="313"/>
    </location>
</feature>